<reference evidence="1" key="2">
    <citation type="submission" date="2020-05" db="UniProtKB">
        <authorList>
            <consortium name="EnsemblMetazoa"/>
        </authorList>
    </citation>
    <scope>IDENTIFICATION</scope>
    <source>
        <strain evidence="1">CM1001059</strain>
    </source>
</reference>
<sequence>MWLCLSEFRVGKLTTAQLVPAGPILWQWTTARRLVQCNAQRKDVPLRQVAVVFLQYLVRQIATVALLHLRIVDRGDMPQIADLVRHQKFVLQIIVHVLEPIVRTVQWHRSRGSTVQRRARTKRRLREENVASLQIHVHQIVRVDVLEPFGNVQQQRAQFRLLQAAFLQHRLQAATIAVLVLDQHVVVLGPGRIVANDVVVLTQHGMGVHLVEGRLLERAARYRPNALLDRPSSRFRHWYTCPNSPVPSSDSWMNSFSYREMLESCRASRFGACRKSPYSSSTMLNALSVWLVVESFGCFRANGVGGPLNGSRHLLSRLLGNMVGKL</sequence>
<dbReference type="Proteomes" id="UP000075902">
    <property type="component" value="Unassembled WGS sequence"/>
</dbReference>
<proteinExistence type="predicted"/>
<protein>
    <submittedName>
        <fullName evidence="1">Uncharacterized protein</fullName>
    </submittedName>
</protein>
<accession>A0A182TKY7</accession>
<organism evidence="1 2">
    <name type="scientific">Anopheles melas</name>
    <dbReference type="NCBI Taxonomy" id="34690"/>
    <lineage>
        <taxon>Eukaryota</taxon>
        <taxon>Metazoa</taxon>
        <taxon>Ecdysozoa</taxon>
        <taxon>Arthropoda</taxon>
        <taxon>Hexapoda</taxon>
        <taxon>Insecta</taxon>
        <taxon>Pterygota</taxon>
        <taxon>Neoptera</taxon>
        <taxon>Endopterygota</taxon>
        <taxon>Diptera</taxon>
        <taxon>Nematocera</taxon>
        <taxon>Culicoidea</taxon>
        <taxon>Culicidae</taxon>
        <taxon>Anophelinae</taxon>
        <taxon>Anopheles</taxon>
    </lineage>
</organism>
<reference evidence="2" key="1">
    <citation type="submission" date="2014-01" db="EMBL/GenBank/DDBJ databases">
        <title>The Genome Sequence of Anopheles melas CM1001059_A (V2).</title>
        <authorList>
            <consortium name="The Broad Institute Genomics Platform"/>
            <person name="Neafsey D.E."/>
            <person name="Besansky N."/>
            <person name="Howell P."/>
            <person name="Walton C."/>
            <person name="Young S.K."/>
            <person name="Zeng Q."/>
            <person name="Gargeya S."/>
            <person name="Fitzgerald M."/>
            <person name="Haas B."/>
            <person name="Abouelleil A."/>
            <person name="Allen A.W."/>
            <person name="Alvarado L."/>
            <person name="Arachchi H.M."/>
            <person name="Berlin A.M."/>
            <person name="Chapman S.B."/>
            <person name="Gainer-Dewar J."/>
            <person name="Goldberg J."/>
            <person name="Griggs A."/>
            <person name="Gujja S."/>
            <person name="Hansen M."/>
            <person name="Howarth C."/>
            <person name="Imamovic A."/>
            <person name="Ireland A."/>
            <person name="Larimer J."/>
            <person name="McCowan C."/>
            <person name="Murphy C."/>
            <person name="Pearson M."/>
            <person name="Poon T.W."/>
            <person name="Priest M."/>
            <person name="Roberts A."/>
            <person name="Saif S."/>
            <person name="Shea T."/>
            <person name="Sisk P."/>
            <person name="Sykes S."/>
            <person name="Wortman J."/>
            <person name="Nusbaum C."/>
            <person name="Birren B."/>
        </authorList>
    </citation>
    <scope>NUCLEOTIDE SEQUENCE [LARGE SCALE GENOMIC DNA]</scope>
    <source>
        <strain evidence="2">CM1001059</strain>
    </source>
</reference>
<evidence type="ECO:0000313" key="1">
    <source>
        <dbReference type="EnsemblMetazoa" id="AMEC004202-PA"/>
    </source>
</evidence>
<dbReference type="AlphaFoldDB" id="A0A182TKY7"/>
<keyword evidence="2" id="KW-1185">Reference proteome</keyword>
<evidence type="ECO:0000313" key="2">
    <source>
        <dbReference type="Proteomes" id="UP000075902"/>
    </source>
</evidence>
<dbReference type="VEuPathDB" id="VectorBase:AMEC004202"/>
<dbReference type="EnsemblMetazoa" id="AMEC004202-RA">
    <property type="protein sequence ID" value="AMEC004202-PA"/>
    <property type="gene ID" value="AMEC004202"/>
</dbReference>
<name>A0A182TKY7_9DIPT</name>